<dbReference type="AlphaFoldDB" id="A0A1H2RUU9"/>
<accession>A0A1H2RUU9</accession>
<evidence type="ECO:0000313" key="1">
    <source>
        <dbReference type="EMBL" id="SDW22960.1"/>
    </source>
</evidence>
<keyword evidence="2" id="KW-1185">Reference proteome</keyword>
<name>A0A1H2RUU9_9RHOB</name>
<sequence length="82" mass="8727">MKLLPPILFLLAAAGCTNIPELEGRETAALHKAPYPELIDLDPALGPPADPISEAAEVEEDLIARSEALAKKAEALQNVEIE</sequence>
<reference evidence="2" key="1">
    <citation type="submission" date="2016-10" db="EMBL/GenBank/DDBJ databases">
        <authorList>
            <person name="Varghese N."/>
            <person name="Submissions S."/>
        </authorList>
    </citation>
    <scope>NUCLEOTIDE SEQUENCE [LARGE SCALE GENOMIC DNA]</scope>
    <source>
        <strain evidence="2">DSM 27839</strain>
    </source>
</reference>
<proteinExistence type="predicted"/>
<dbReference type="RefSeq" id="WP_074733838.1">
    <property type="nucleotide sequence ID" value="NZ_FNNP01000001.1"/>
</dbReference>
<dbReference type="STRING" id="985054.SAMN05444358_101271"/>
<dbReference type="Proteomes" id="UP000183400">
    <property type="component" value="Unassembled WGS sequence"/>
</dbReference>
<dbReference type="PROSITE" id="PS51257">
    <property type="entry name" value="PROKAR_LIPOPROTEIN"/>
    <property type="match status" value="1"/>
</dbReference>
<dbReference type="OrthoDB" id="7872359at2"/>
<organism evidence="1 2">
    <name type="scientific">Ruegeria halocynthiae</name>
    <dbReference type="NCBI Taxonomy" id="985054"/>
    <lineage>
        <taxon>Bacteria</taxon>
        <taxon>Pseudomonadati</taxon>
        <taxon>Pseudomonadota</taxon>
        <taxon>Alphaproteobacteria</taxon>
        <taxon>Rhodobacterales</taxon>
        <taxon>Roseobacteraceae</taxon>
        <taxon>Ruegeria</taxon>
    </lineage>
</organism>
<protein>
    <submittedName>
        <fullName evidence="1">Uncharacterized protein</fullName>
    </submittedName>
</protein>
<evidence type="ECO:0000313" key="2">
    <source>
        <dbReference type="Proteomes" id="UP000183400"/>
    </source>
</evidence>
<gene>
    <name evidence="1" type="ORF">SAMN05444358_101271</name>
</gene>
<dbReference type="EMBL" id="FNNP01000001">
    <property type="protein sequence ID" value="SDW22960.1"/>
    <property type="molecule type" value="Genomic_DNA"/>
</dbReference>